<reference evidence="1" key="1">
    <citation type="submission" date="2023-08" db="EMBL/GenBank/DDBJ databases">
        <authorList>
            <person name="Chen Y."/>
            <person name="Shah S."/>
            <person name="Dougan E. K."/>
            <person name="Thang M."/>
            <person name="Chan C."/>
        </authorList>
    </citation>
    <scope>NUCLEOTIDE SEQUENCE</scope>
</reference>
<name>A0AA36I851_9DINO</name>
<comment type="caution">
    <text evidence="1">The sequence shown here is derived from an EMBL/GenBank/DDBJ whole genome shotgun (WGS) entry which is preliminary data.</text>
</comment>
<dbReference type="Proteomes" id="UP001178507">
    <property type="component" value="Unassembled WGS sequence"/>
</dbReference>
<accession>A0AA36I851</accession>
<proteinExistence type="predicted"/>
<dbReference type="EMBL" id="CAUJNA010000951">
    <property type="protein sequence ID" value="CAJ1382866.1"/>
    <property type="molecule type" value="Genomic_DNA"/>
</dbReference>
<keyword evidence="2" id="KW-1185">Reference proteome</keyword>
<sequence>EVLVDHKEREKLQANWVVVRAAESVFHKVSDTVVRPWPVSVAQATRAYMGNESADFVWSSFAETWEIASKPAVECSNYATVMEDWLSFCRNKSFGRTEALKHFRSVTARHQHCGKYVAKFVGENRCFKHAKPLPLL</sequence>
<gene>
    <name evidence="1" type="ORF">EVOR1521_LOCUS10134</name>
</gene>
<protein>
    <submittedName>
        <fullName evidence="1">Uncharacterized protein</fullName>
    </submittedName>
</protein>
<evidence type="ECO:0000313" key="1">
    <source>
        <dbReference type="EMBL" id="CAJ1382866.1"/>
    </source>
</evidence>
<dbReference type="AlphaFoldDB" id="A0AA36I851"/>
<feature type="non-terminal residue" evidence="1">
    <location>
        <position position="1"/>
    </location>
</feature>
<organism evidence="1 2">
    <name type="scientific">Effrenium voratum</name>
    <dbReference type="NCBI Taxonomy" id="2562239"/>
    <lineage>
        <taxon>Eukaryota</taxon>
        <taxon>Sar</taxon>
        <taxon>Alveolata</taxon>
        <taxon>Dinophyceae</taxon>
        <taxon>Suessiales</taxon>
        <taxon>Symbiodiniaceae</taxon>
        <taxon>Effrenium</taxon>
    </lineage>
</organism>
<evidence type="ECO:0000313" key="2">
    <source>
        <dbReference type="Proteomes" id="UP001178507"/>
    </source>
</evidence>